<accession>A0A3A9WIY7</accession>
<evidence type="ECO:0000313" key="4">
    <source>
        <dbReference type="Proteomes" id="UP000275024"/>
    </source>
</evidence>
<dbReference type="AlphaFoldDB" id="A0A3A9WIY7"/>
<evidence type="ECO:0000313" key="3">
    <source>
        <dbReference type="Proteomes" id="UP000268652"/>
    </source>
</evidence>
<proteinExistence type="predicted"/>
<dbReference type="Proteomes" id="UP000275024">
    <property type="component" value="Unassembled WGS sequence"/>
</dbReference>
<keyword evidence="3" id="KW-1185">Reference proteome</keyword>
<evidence type="ECO:0000313" key="2">
    <source>
        <dbReference type="EMBL" id="RKN27445.1"/>
    </source>
</evidence>
<dbReference type="Proteomes" id="UP000268652">
    <property type="component" value="Unassembled WGS sequence"/>
</dbReference>
<dbReference type="EMBL" id="RBDY01000001">
    <property type="protein sequence ID" value="RKN27445.1"/>
    <property type="molecule type" value="Genomic_DNA"/>
</dbReference>
<sequence length="62" mass="6831">MTELPLVAVFGLATFLIVRSAEVHWWVAALCFLFGFYFATTPYAEVVSGFVDWLIGRASGDA</sequence>
<gene>
    <name evidence="2" type="ORF">D7318_00565</name>
    <name evidence="1" type="ORF">D7319_02330</name>
</gene>
<comment type="caution">
    <text evidence="1">The sequence shown here is derived from an EMBL/GenBank/DDBJ whole genome shotgun (WGS) entry which is preliminary data.</text>
</comment>
<name>A0A3A9WIY7_9ACTN</name>
<dbReference type="EMBL" id="RBDX01000001">
    <property type="protein sequence ID" value="RKN12790.1"/>
    <property type="molecule type" value="Genomic_DNA"/>
</dbReference>
<dbReference type="RefSeq" id="WP_120694814.1">
    <property type="nucleotide sequence ID" value="NZ_RBDX01000001.1"/>
</dbReference>
<dbReference type="OrthoDB" id="4312233at2"/>
<reference evidence="3 4" key="1">
    <citation type="submission" date="2018-09" db="EMBL/GenBank/DDBJ databases">
        <title>Streptomyces sp. nov. DS1-2, an endophytic actinomycete isolated from roots of Dendrobium scabrilingue.</title>
        <authorList>
            <person name="Kuncharoen N."/>
            <person name="Kudo T."/>
            <person name="Ohkuma M."/>
            <person name="Yuki M."/>
            <person name="Tanasupawat S."/>
        </authorList>
    </citation>
    <scope>NUCLEOTIDE SEQUENCE [LARGE SCALE GENOMIC DNA]</scope>
    <source>
        <strain evidence="1 4">AZ1-7</strain>
        <strain evidence="2 3">DS1-2</strain>
    </source>
</reference>
<evidence type="ECO:0000313" key="1">
    <source>
        <dbReference type="EMBL" id="RKN12790.1"/>
    </source>
</evidence>
<organism evidence="1 4">
    <name type="scientific">Streptomyces radicis</name>
    <dbReference type="NCBI Taxonomy" id="1750517"/>
    <lineage>
        <taxon>Bacteria</taxon>
        <taxon>Bacillati</taxon>
        <taxon>Actinomycetota</taxon>
        <taxon>Actinomycetes</taxon>
        <taxon>Kitasatosporales</taxon>
        <taxon>Streptomycetaceae</taxon>
        <taxon>Streptomyces</taxon>
    </lineage>
</organism>
<protein>
    <submittedName>
        <fullName evidence="1">Uncharacterized protein</fullName>
    </submittedName>
</protein>